<organism evidence="3 4">
    <name type="scientific">Ampelomyces quisqualis</name>
    <name type="common">Powdery mildew agent</name>
    <dbReference type="NCBI Taxonomy" id="50730"/>
    <lineage>
        <taxon>Eukaryota</taxon>
        <taxon>Fungi</taxon>
        <taxon>Dikarya</taxon>
        <taxon>Ascomycota</taxon>
        <taxon>Pezizomycotina</taxon>
        <taxon>Dothideomycetes</taxon>
        <taxon>Pleosporomycetidae</taxon>
        <taxon>Pleosporales</taxon>
        <taxon>Pleosporineae</taxon>
        <taxon>Phaeosphaeriaceae</taxon>
        <taxon>Ampelomyces</taxon>
    </lineage>
</organism>
<dbReference type="GO" id="GO:0031625">
    <property type="term" value="F:ubiquitin protein ligase binding"/>
    <property type="evidence" value="ECO:0007669"/>
    <property type="project" value="TreeGrafter"/>
</dbReference>
<dbReference type="AlphaFoldDB" id="A0A6A5QK49"/>
<dbReference type="Pfam" id="PF00339">
    <property type="entry name" value="Arrestin_N"/>
    <property type="match status" value="1"/>
</dbReference>
<feature type="compositionally biased region" description="Low complexity" evidence="1">
    <location>
        <begin position="431"/>
        <end position="450"/>
    </location>
</feature>
<evidence type="ECO:0000313" key="4">
    <source>
        <dbReference type="Proteomes" id="UP000800096"/>
    </source>
</evidence>
<gene>
    <name evidence="3" type="ORF">BDU57DRAFT_261729</name>
</gene>
<dbReference type="PANTHER" id="PTHR11188">
    <property type="entry name" value="ARRESTIN DOMAIN CONTAINING PROTEIN"/>
    <property type="match status" value="1"/>
</dbReference>
<dbReference type="OrthoDB" id="2333384at2759"/>
<dbReference type="InterPro" id="IPR011021">
    <property type="entry name" value="Arrestin-like_N"/>
</dbReference>
<dbReference type="InterPro" id="IPR050357">
    <property type="entry name" value="Arrestin_domain-protein"/>
</dbReference>
<protein>
    <recommendedName>
        <fullName evidence="2">Arrestin-like N-terminal domain-containing protein</fullName>
    </recommendedName>
</protein>
<keyword evidence="4" id="KW-1185">Reference proteome</keyword>
<dbReference type="EMBL" id="ML979136">
    <property type="protein sequence ID" value="KAF1915066.1"/>
    <property type="molecule type" value="Genomic_DNA"/>
</dbReference>
<feature type="region of interest" description="Disordered" evidence="1">
    <location>
        <begin position="431"/>
        <end position="468"/>
    </location>
</feature>
<evidence type="ECO:0000313" key="3">
    <source>
        <dbReference type="EMBL" id="KAF1915066.1"/>
    </source>
</evidence>
<evidence type="ECO:0000259" key="2">
    <source>
        <dbReference type="Pfam" id="PF00339"/>
    </source>
</evidence>
<dbReference type="InterPro" id="IPR014752">
    <property type="entry name" value="Arrestin-like_C"/>
</dbReference>
<sequence length="468" mass="51488">MAVPAMRVIVDGDSSKVYRKGDKVTGRIMLVVEEEEHIQSLKLVFGGNCITQTSRPFHVNGGESSPSRREFEEKIRLFSQEKDILPASRLRPKKYTWAFEFVFPESTTPRFARVSHGANYLKEPHPLPPTFQLRTNVPSGAAHISYFVRAKLTLGGSKRVKSCKVLLSYRPMPQIVLPRESRCTSAVLYGQTWKPARDAVEDAQGTFKNVFSKVSRRARANSTPRIIPSLLYPEIVAPGQHIPISLLLRNTRDSINEARAQCTIDSLSVTISTYSTSMCGHSLTQPEDVVSKHVTCIAKTAMNKTAQFGVTSSLTSNFRLVDDGECVPTFKTYTITRRYSLGISIGIKYEGQSFVIRSNTPLEIVSRVPRDLLPPAGVEADDFDPLPLYAPREPSKEFAPDYESIFAVSKTISGSNSLALAPTYSRSSSYVSNVSGSSETSSGASTPASEIEQPVFEPITSSGGVRTC</sequence>
<dbReference type="GO" id="GO:0070086">
    <property type="term" value="P:ubiquitin-dependent endocytosis"/>
    <property type="evidence" value="ECO:0007669"/>
    <property type="project" value="TreeGrafter"/>
</dbReference>
<reference evidence="3" key="1">
    <citation type="journal article" date="2020" name="Stud. Mycol.">
        <title>101 Dothideomycetes genomes: a test case for predicting lifestyles and emergence of pathogens.</title>
        <authorList>
            <person name="Haridas S."/>
            <person name="Albert R."/>
            <person name="Binder M."/>
            <person name="Bloem J."/>
            <person name="Labutti K."/>
            <person name="Salamov A."/>
            <person name="Andreopoulos B."/>
            <person name="Baker S."/>
            <person name="Barry K."/>
            <person name="Bills G."/>
            <person name="Bluhm B."/>
            <person name="Cannon C."/>
            <person name="Castanera R."/>
            <person name="Culley D."/>
            <person name="Daum C."/>
            <person name="Ezra D."/>
            <person name="Gonzalez J."/>
            <person name="Henrissat B."/>
            <person name="Kuo A."/>
            <person name="Liang C."/>
            <person name="Lipzen A."/>
            <person name="Lutzoni F."/>
            <person name="Magnuson J."/>
            <person name="Mondo S."/>
            <person name="Nolan M."/>
            <person name="Ohm R."/>
            <person name="Pangilinan J."/>
            <person name="Park H.-J."/>
            <person name="Ramirez L."/>
            <person name="Alfaro M."/>
            <person name="Sun H."/>
            <person name="Tritt A."/>
            <person name="Yoshinaga Y."/>
            <person name="Zwiers L.-H."/>
            <person name="Turgeon B."/>
            <person name="Goodwin S."/>
            <person name="Spatafora J."/>
            <person name="Crous P."/>
            <person name="Grigoriev I."/>
        </authorList>
    </citation>
    <scope>NUCLEOTIDE SEQUENCE</scope>
    <source>
        <strain evidence="3">HMLAC05119</strain>
    </source>
</reference>
<dbReference type="Proteomes" id="UP000800096">
    <property type="component" value="Unassembled WGS sequence"/>
</dbReference>
<name>A0A6A5QK49_AMPQU</name>
<dbReference type="Gene3D" id="2.60.40.640">
    <property type="match status" value="1"/>
</dbReference>
<dbReference type="GO" id="GO:0005829">
    <property type="term" value="C:cytosol"/>
    <property type="evidence" value="ECO:0007669"/>
    <property type="project" value="TreeGrafter"/>
</dbReference>
<proteinExistence type="predicted"/>
<dbReference type="PANTHER" id="PTHR11188:SF161">
    <property type="entry name" value="PH-RESPONSE REGULATOR PROTEIN PALF_RIM8"/>
    <property type="match status" value="1"/>
</dbReference>
<accession>A0A6A5QK49</accession>
<feature type="compositionally biased region" description="Polar residues" evidence="1">
    <location>
        <begin position="459"/>
        <end position="468"/>
    </location>
</feature>
<feature type="domain" description="Arrestin-like N-terminal" evidence="2">
    <location>
        <begin position="10"/>
        <end position="150"/>
    </location>
</feature>
<dbReference type="GO" id="GO:0030674">
    <property type="term" value="F:protein-macromolecule adaptor activity"/>
    <property type="evidence" value="ECO:0007669"/>
    <property type="project" value="TreeGrafter"/>
</dbReference>
<dbReference type="GO" id="GO:0005886">
    <property type="term" value="C:plasma membrane"/>
    <property type="evidence" value="ECO:0007669"/>
    <property type="project" value="TreeGrafter"/>
</dbReference>
<evidence type="ECO:0000256" key="1">
    <source>
        <dbReference type="SAM" id="MobiDB-lite"/>
    </source>
</evidence>